<dbReference type="PANTHER" id="PTHR10044">
    <property type="entry name" value="INHIBITOR OF APOPTOSIS"/>
    <property type="match status" value="1"/>
</dbReference>
<dbReference type="CDD" id="cd14321">
    <property type="entry name" value="UBA_IAPs"/>
    <property type="match status" value="1"/>
</dbReference>
<dbReference type="SUPFAM" id="SSF57924">
    <property type="entry name" value="Inhibitor of apoptosis (IAP) repeat"/>
    <property type="match status" value="4"/>
</dbReference>
<dbReference type="Gene3D" id="1.10.8.10">
    <property type="entry name" value="DNA helicase RuvA subunit, C-terminal domain"/>
    <property type="match status" value="1"/>
</dbReference>
<evidence type="ECO:0000313" key="2">
    <source>
        <dbReference type="EMBL" id="CAI9717312.1"/>
    </source>
</evidence>
<sequence>MGISSRFSHWIRAMTTITERKFLKNLSTPPGDLRYEIERLLTFFENIHPKLTSVQLSGNGYYYDTTAEKIMCYFCKTVVKFSDSSFKHDHSCRYKVDSFPVYLYDETDGENAAAFNVQNTERETETVVTTSTEKVINSNKNEMLDMQKRLDTFKNWNKSVPVTPTDLAKNGFYYLGYGDAVKCAYCSVQLRNWKENDDVHKEHTRFSPKCPNLESFMKMDLKYELNRIKSFVKWTTSYPLKAKDLAANGFYHKGPADNVCCIFCKCEINNWKANDNIKEKHRSVSPNCPFLCEKLVGNVPIQARSNILFDRPIHPNLALLSERLKTFSSWPKDKKQKPEVLAEAGFFHNGKSDTVICFSCDGGLCNWDDDDQPWHEHARWFPRCTFVQQMKDSKYIASASMKNKASSYNQVLDNASSVLDGSAEPTEGSTTIEDVTTFPNTPTSGILPKSRNLKYKYSCLDTPPVLAVLSMGYKRNVVKRVVKNKIKETGSSFSKASQLLEAIHKCPDFDDDIEDVSDEEEPVQTTIKNDTEMSANADLVKENNMLKELKLCKICLDEELSVVFLPCGHLQEVIANYAFENTDNGSSEFSDIYNNEIFKHFYQFSQ</sequence>
<dbReference type="GO" id="GO:0031398">
    <property type="term" value="P:positive regulation of protein ubiquitination"/>
    <property type="evidence" value="ECO:0007669"/>
    <property type="project" value="TreeGrafter"/>
</dbReference>
<dbReference type="GO" id="GO:0043027">
    <property type="term" value="F:cysteine-type endopeptidase inhibitor activity involved in apoptotic process"/>
    <property type="evidence" value="ECO:0007669"/>
    <property type="project" value="TreeGrafter"/>
</dbReference>
<dbReference type="GO" id="GO:0061630">
    <property type="term" value="F:ubiquitin protein ligase activity"/>
    <property type="evidence" value="ECO:0007669"/>
    <property type="project" value="TreeGrafter"/>
</dbReference>
<dbReference type="GO" id="GO:0043066">
    <property type="term" value="P:negative regulation of apoptotic process"/>
    <property type="evidence" value="ECO:0007669"/>
    <property type="project" value="TreeGrafter"/>
</dbReference>
<evidence type="ECO:0000256" key="1">
    <source>
        <dbReference type="ARBA" id="ARBA00022703"/>
    </source>
</evidence>
<evidence type="ECO:0000313" key="3">
    <source>
        <dbReference type="Proteomes" id="UP001162480"/>
    </source>
</evidence>
<dbReference type="EMBL" id="OX597815">
    <property type="protein sequence ID" value="CAI9717312.1"/>
    <property type="molecule type" value="Genomic_DNA"/>
</dbReference>
<dbReference type="InterPro" id="IPR001370">
    <property type="entry name" value="BIR_rpt"/>
</dbReference>
<organism evidence="2 3">
    <name type="scientific">Octopus vulgaris</name>
    <name type="common">Common octopus</name>
    <dbReference type="NCBI Taxonomy" id="6645"/>
    <lineage>
        <taxon>Eukaryota</taxon>
        <taxon>Metazoa</taxon>
        <taxon>Spiralia</taxon>
        <taxon>Lophotrochozoa</taxon>
        <taxon>Mollusca</taxon>
        <taxon>Cephalopoda</taxon>
        <taxon>Coleoidea</taxon>
        <taxon>Octopodiformes</taxon>
        <taxon>Octopoda</taxon>
        <taxon>Incirrata</taxon>
        <taxon>Octopodidae</taxon>
        <taxon>Octopus</taxon>
    </lineage>
</organism>
<dbReference type="InterPro" id="IPR013083">
    <property type="entry name" value="Znf_RING/FYVE/PHD"/>
</dbReference>
<dbReference type="GO" id="GO:0005634">
    <property type="term" value="C:nucleus"/>
    <property type="evidence" value="ECO:0007669"/>
    <property type="project" value="TreeGrafter"/>
</dbReference>
<dbReference type="PANTHER" id="PTHR10044:SF139">
    <property type="entry name" value="DEATH-ASSOCIATED INHIBITOR OF APOPTOSIS 2"/>
    <property type="match status" value="1"/>
</dbReference>
<dbReference type="AlphaFoldDB" id="A0AA36ALQ6"/>
<proteinExistence type="predicted"/>
<keyword evidence="3" id="KW-1185">Reference proteome</keyword>
<dbReference type="GO" id="GO:0006915">
    <property type="term" value="P:apoptotic process"/>
    <property type="evidence" value="ECO:0007669"/>
    <property type="project" value="UniProtKB-KW"/>
</dbReference>
<dbReference type="Gene3D" id="3.30.40.10">
    <property type="entry name" value="Zinc/RING finger domain, C3HC4 (zinc finger)"/>
    <property type="match status" value="1"/>
</dbReference>
<dbReference type="GO" id="GO:0005737">
    <property type="term" value="C:cytoplasm"/>
    <property type="evidence" value="ECO:0007669"/>
    <property type="project" value="TreeGrafter"/>
</dbReference>
<dbReference type="InterPro" id="IPR050784">
    <property type="entry name" value="IAP"/>
</dbReference>
<dbReference type="CDD" id="cd00022">
    <property type="entry name" value="BIR"/>
    <property type="match status" value="3"/>
</dbReference>
<name>A0AA36ALQ6_OCTVU</name>
<dbReference type="PROSITE" id="PS01282">
    <property type="entry name" value="BIR_REPEAT_1"/>
    <property type="match status" value="1"/>
</dbReference>
<gene>
    <name evidence="2" type="ORF">OCTVUL_1B013574</name>
</gene>
<dbReference type="FunFam" id="1.10.1170.10:FF:000003">
    <property type="entry name" value="E3 ubiquitin-protein ligase XIAP"/>
    <property type="match status" value="1"/>
</dbReference>
<dbReference type="GO" id="GO:0051726">
    <property type="term" value="P:regulation of cell cycle"/>
    <property type="evidence" value="ECO:0007669"/>
    <property type="project" value="TreeGrafter"/>
</dbReference>
<reference evidence="2" key="1">
    <citation type="submission" date="2023-08" db="EMBL/GenBank/DDBJ databases">
        <authorList>
            <person name="Alioto T."/>
            <person name="Alioto T."/>
            <person name="Gomez Garrido J."/>
        </authorList>
    </citation>
    <scope>NUCLEOTIDE SEQUENCE</scope>
</reference>
<dbReference type="Gene3D" id="1.10.1170.10">
    <property type="entry name" value="Inhibitor Of Apoptosis Protein (2mihbC-IAP-1), Chain A"/>
    <property type="match status" value="4"/>
</dbReference>
<dbReference type="Proteomes" id="UP001162480">
    <property type="component" value="Chromosome 2"/>
</dbReference>
<dbReference type="Pfam" id="PF00653">
    <property type="entry name" value="BIR"/>
    <property type="match status" value="3"/>
</dbReference>
<dbReference type="PROSITE" id="PS50143">
    <property type="entry name" value="BIR_REPEAT_2"/>
    <property type="match status" value="3"/>
</dbReference>
<accession>A0AA36ALQ6</accession>
<dbReference type="SMART" id="SM00238">
    <property type="entry name" value="BIR"/>
    <property type="match status" value="3"/>
</dbReference>
<protein>
    <submittedName>
        <fullName evidence="2">Uncharacterized protein</fullName>
    </submittedName>
</protein>
<keyword evidence="1" id="KW-0053">Apoptosis</keyword>